<proteinExistence type="inferred from homology"/>
<dbReference type="Proteomes" id="UP000688137">
    <property type="component" value="Unassembled WGS sequence"/>
</dbReference>
<comment type="caution">
    <text evidence="3">The sequence shown here is derived from an EMBL/GenBank/DDBJ whole genome shotgun (WGS) entry which is preliminary data.</text>
</comment>
<comment type="similarity">
    <text evidence="1">Belongs to the cyclin family.</text>
</comment>
<dbReference type="InterPro" id="IPR039361">
    <property type="entry name" value="Cyclin"/>
</dbReference>
<dbReference type="AlphaFoldDB" id="A0A8S1Q0R2"/>
<dbReference type="InterPro" id="IPR013763">
    <property type="entry name" value="Cyclin-like_dom"/>
</dbReference>
<keyword evidence="4" id="KW-1185">Reference proteome</keyword>
<organism evidence="3 4">
    <name type="scientific">Paramecium primaurelia</name>
    <dbReference type="NCBI Taxonomy" id="5886"/>
    <lineage>
        <taxon>Eukaryota</taxon>
        <taxon>Sar</taxon>
        <taxon>Alveolata</taxon>
        <taxon>Ciliophora</taxon>
        <taxon>Intramacronucleata</taxon>
        <taxon>Oligohymenophorea</taxon>
        <taxon>Peniculida</taxon>
        <taxon>Parameciidae</taxon>
        <taxon>Paramecium</taxon>
    </lineage>
</organism>
<dbReference type="InterPro" id="IPR006671">
    <property type="entry name" value="Cyclin_N"/>
</dbReference>
<sequence>MLYSSQIRDLLIREKSKPINKLNEFYQNDSQGICRRDILVQWIVAQASQFRHSLKTIELTVIYIDTYLNYFKITQEYLQLLGISAYSLATKYNETEAMAQIKLYDSNGQNLYQNVEYDEMEEQIIKVMGFQLNYITSSDYLLAMNIEINENVQSLLMFILLDFDIYQYSHIELALAIIAYLQDEQIQFTDKILKLSQFIHNKILRAQEVEIGKQQNEDSKSKIRNQQINKKITKNKGLIHQRALKQKI</sequence>
<keyword evidence="1" id="KW-0195">Cyclin</keyword>
<dbReference type="PANTHER" id="PTHR10177">
    <property type="entry name" value="CYCLINS"/>
    <property type="match status" value="1"/>
</dbReference>
<name>A0A8S1Q0R2_PARPR</name>
<dbReference type="OMA" id="NEFYQND"/>
<reference evidence="3" key="1">
    <citation type="submission" date="2021-01" db="EMBL/GenBank/DDBJ databases">
        <authorList>
            <consortium name="Genoscope - CEA"/>
            <person name="William W."/>
        </authorList>
    </citation>
    <scope>NUCLEOTIDE SEQUENCE</scope>
</reference>
<evidence type="ECO:0000313" key="3">
    <source>
        <dbReference type="EMBL" id="CAD8109090.1"/>
    </source>
</evidence>
<evidence type="ECO:0000313" key="4">
    <source>
        <dbReference type="Proteomes" id="UP000688137"/>
    </source>
</evidence>
<accession>A0A8S1Q0R2</accession>
<feature type="domain" description="Cyclin-like" evidence="2">
    <location>
        <begin position="41"/>
        <end position="126"/>
    </location>
</feature>
<protein>
    <recommendedName>
        <fullName evidence="2">Cyclin-like domain-containing protein</fullName>
    </recommendedName>
</protein>
<dbReference type="Pfam" id="PF00134">
    <property type="entry name" value="Cyclin_N"/>
    <property type="match status" value="1"/>
</dbReference>
<evidence type="ECO:0000256" key="1">
    <source>
        <dbReference type="RuleBase" id="RU000383"/>
    </source>
</evidence>
<evidence type="ECO:0000259" key="2">
    <source>
        <dbReference type="SMART" id="SM00385"/>
    </source>
</evidence>
<dbReference type="FunFam" id="1.10.472.10:FF:000253">
    <property type="entry name" value="Uncharacterized protein"/>
    <property type="match status" value="1"/>
</dbReference>
<gene>
    <name evidence="3" type="ORF">PPRIM_AZ9-3.1.T1390081</name>
</gene>
<dbReference type="EMBL" id="CAJJDM010000143">
    <property type="protein sequence ID" value="CAD8109090.1"/>
    <property type="molecule type" value="Genomic_DNA"/>
</dbReference>
<dbReference type="SMART" id="SM00385">
    <property type="entry name" value="CYCLIN"/>
    <property type="match status" value="1"/>
</dbReference>